<dbReference type="NCBIfam" id="TIGR01845">
    <property type="entry name" value="outer_NodT"/>
    <property type="match status" value="1"/>
</dbReference>
<feature type="compositionally biased region" description="Polar residues" evidence="3">
    <location>
        <begin position="111"/>
        <end position="121"/>
    </location>
</feature>
<reference evidence="5 6" key="1">
    <citation type="submission" date="2014-10" db="EMBL/GenBank/DDBJ databases">
        <title>Draft genome sequence of Novosphingobium subterraneum DSM 12447.</title>
        <authorList>
            <person name="Gan H.M."/>
            <person name="Gan H.Y."/>
            <person name="Savka M.A."/>
        </authorList>
    </citation>
    <scope>NUCLEOTIDE SEQUENCE [LARGE SCALE GENOMIC DNA]</scope>
    <source>
        <strain evidence="5 6">DSM 12447</strain>
    </source>
</reference>
<evidence type="ECO:0000313" key="6">
    <source>
        <dbReference type="Proteomes" id="UP000031338"/>
    </source>
</evidence>
<dbReference type="SUPFAM" id="SSF56954">
    <property type="entry name" value="Outer membrane efflux proteins (OEP)"/>
    <property type="match status" value="1"/>
</dbReference>
<dbReference type="InterPro" id="IPR010131">
    <property type="entry name" value="MdtP/NodT-like"/>
</dbReference>
<keyword evidence="2" id="KW-1134">Transmembrane beta strand</keyword>
<evidence type="ECO:0000313" key="5">
    <source>
        <dbReference type="EMBL" id="KHS49590.1"/>
    </source>
</evidence>
<feature type="signal peptide" evidence="2">
    <location>
        <begin position="1"/>
        <end position="19"/>
    </location>
</feature>
<feature type="chain" id="PRO_5011124405" evidence="2">
    <location>
        <begin position="20"/>
        <end position="459"/>
    </location>
</feature>
<dbReference type="EMBL" id="JRVC01000001">
    <property type="protein sequence ID" value="KHS49368.1"/>
    <property type="molecule type" value="Genomic_DNA"/>
</dbReference>
<keyword evidence="6" id="KW-1185">Reference proteome</keyword>
<evidence type="ECO:0000256" key="3">
    <source>
        <dbReference type="SAM" id="MobiDB-lite"/>
    </source>
</evidence>
<dbReference type="InterPro" id="IPR003423">
    <property type="entry name" value="OMP_efflux"/>
</dbReference>
<accession>A0A0B8ZTT5</accession>
<evidence type="ECO:0000313" key="4">
    <source>
        <dbReference type="EMBL" id="KHS49368.1"/>
    </source>
</evidence>
<keyword evidence="2" id="KW-0564">Palmitate</keyword>
<dbReference type="PATRIC" id="fig|48936.3.peg.300"/>
<dbReference type="PROSITE" id="PS51257">
    <property type="entry name" value="PROKAR_LIPOPROTEIN"/>
    <property type="match status" value="1"/>
</dbReference>
<dbReference type="RefSeq" id="WP_039330714.1">
    <property type="nucleotide sequence ID" value="NZ_JRVC01000001.1"/>
</dbReference>
<keyword evidence="2" id="KW-0812">Transmembrane</keyword>
<feature type="region of interest" description="Disordered" evidence="3">
    <location>
        <begin position="101"/>
        <end position="122"/>
    </location>
</feature>
<keyword evidence="2 5" id="KW-0449">Lipoprotein</keyword>
<evidence type="ECO:0000256" key="2">
    <source>
        <dbReference type="RuleBase" id="RU362097"/>
    </source>
</evidence>
<keyword evidence="2" id="KW-0472">Membrane</keyword>
<gene>
    <name evidence="4" type="ORF">NJ75_00071</name>
    <name evidence="5" type="ORF">NJ75_00293</name>
</gene>
<dbReference type="Gene3D" id="2.20.200.10">
    <property type="entry name" value="Outer membrane efflux proteins (OEP)"/>
    <property type="match status" value="1"/>
</dbReference>
<comment type="subcellular location">
    <subcellularLocation>
        <location evidence="2">Cell membrane</location>
        <topology evidence="2">Lipid-anchor</topology>
    </subcellularLocation>
</comment>
<dbReference type="GO" id="GO:0005886">
    <property type="term" value="C:plasma membrane"/>
    <property type="evidence" value="ECO:0007669"/>
    <property type="project" value="UniProtKB-SubCell"/>
</dbReference>
<dbReference type="STRING" id="48936.NJ75_00071"/>
<sequence length="459" mass="47915">MKRLVPVAALMVTACATTAPPAATKVDPTIAAGPFASLPVASIEPVPDDWWRLYDDPVLDRLVEASLAANADLRVAYANLDGARAALRQAQAARLPQTTIESSLGVDKPANQPSASGNVPTTDYDLGVTASWDADLFGRLRSGALAARADAEAQAAALDGVKVAVVADTVLAYVDLCGATRSLAVVQEQVALQDRALTIIRSQLAAGEVSPLEVSQAANLVASTKATIAPLEAAQANARYRLATLAGRPAGEARSNPVTCSAPPKLRNAAPVGDGTALLLRRPDIREAERRLVAATARIGVARADLYPRINLGGALGLLSGGLVATGSPLVSWAFPNQAPARARIEQAEATERAALAGWDVAVLRALRDVETALAAYDGEVRRNRALTEARDEGRLYARRAEARVRLGDAAPLLRIDADRTLAQAELSLAQSELAVAQAQVALFRALGGGWRSGAKPLE</sequence>
<proteinExistence type="inferred from homology"/>
<dbReference type="PANTHER" id="PTHR30203:SF21">
    <property type="entry name" value="OUTER MEMBRANE COMPONENT OF MULTIDRUG EFFLUX PUMP-RELATED"/>
    <property type="match status" value="1"/>
</dbReference>
<dbReference type="Pfam" id="PF02321">
    <property type="entry name" value="OEP"/>
    <property type="match status" value="2"/>
</dbReference>
<dbReference type="Proteomes" id="UP000031338">
    <property type="component" value="Unassembled WGS sequence"/>
</dbReference>
<name>A0A0B8ZTT5_9SPHN</name>
<dbReference type="EMBL" id="JRVC01000001">
    <property type="protein sequence ID" value="KHS49590.1"/>
    <property type="molecule type" value="Genomic_DNA"/>
</dbReference>
<keyword evidence="2" id="KW-0732">Signal</keyword>
<protein>
    <submittedName>
        <fullName evidence="5">RND efflux system outer membrane lipoprotein</fullName>
    </submittedName>
</protein>
<comment type="caution">
    <text evidence="5">The sequence shown here is derived from an EMBL/GenBank/DDBJ whole genome shotgun (WGS) entry which is preliminary data.</text>
</comment>
<dbReference type="GO" id="GO:0015562">
    <property type="term" value="F:efflux transmembrane transporter activity"/>
    <property type="evidence" value="ECO:0007669"/>
    <property type="project" value="InterPro"/>
</dbReference>
<dbReference type="PANTHER" id="PTHR30203">
    <property type="entry name" value="OUTER MEMBRANE CATION EFFLUX PROTEIN"/>
    <property type="match status" value="1"/>
</dbReference>
<dbReference type="AlphaFoldDB" id="A0A0B8ZTT5"/>
<evidence type="ECO:0000256" key="1">
    <source>
        <dbReference type="ARBA" id="ARBA00007613"/>
    </source>
</evidence>
<comment type="similarity">
    <text evidence="1 2">Belongs to the outer membrane factor (OMF) (TC 1.B.17) family.</text>
</comment>
<dbReference type="Gene3D" id="1.20.1600.10">
    <property type="entry name" value="Outer membrane efflux proteins (OEP)"/>
    <property type="match status" value="1"/>
</dbReference>
<organism evidence="5 6">
    <name type="scientific">Novosphingobium subterraneum</name>
    <dbReference type="NCBI Taxonomy" id="48936"/>
    <lineage>
        <taxon>Bacteria</taxon>
        <taxon>Pseudomonadati</taxon>
        <taxon>Pseudomonadota</taxon>
        <taxon>Alphaproteobacteria</taxon>
        <taxon>Sphingomonadales</taxon>
        <taxon>Sphingomonadaceae</taxon>
        <taxon>Novosphingobium</taxon>
    </lineage>
</organism>